<dbReference type="EMBL" id="LS991949">
    <property type="protein sequence ID" value="SYV90356.1"/>
    <property type="molecule type" value="Genomic_DNA"/>
</dbReference>
<dbReference type="Pfam" id="PF00082">
    <property type="entry name" value="Peptidase_S8"/>
    <property type="match status" value="1"/>
</dbReference>
<evidence type="ECO:0000259" key="2">
    <source>
        <dbReference type="Pfam" id="PF00082"/>
    </source>
</evidence>
<evidence type="ECO:0000313" key="3">
    <source>
        <dbReference type="EMBL" id="SYV90356.1"/>
    </source>
</evidence>
<comment type="caution">
    <text evidence="1">Lacks conserved residue(s) required for the propagation of feature annotation.</text>
</comment>
<dbReference type="GO" id="GO:0006508">
    <property type="term" value="P:proteolysis"/>
    <property type="evidence" value="ECO:0007669"/>
    <property type="project" value="InterPro"/>
</dbReference>
<reference evidence="4" key="1">
    <citation type="submission" date="2018-06" db="EMBL/GenBank/DDBJ databases">
        <authorList>
            <consortium name="Pathogen Informatics"/>
        </authorList>
    </citation>
    <scope>NUCLEOTIDE SEQUENCE [LARGE SCALE GENOMIC DNA]</scope>
    <source>
        <strain evidence="4">NCTC10135</strain>
    </source>
</reference>
<dbReference type="PROSITE" id="PS51892">
    <property type="entry name" value="SUBTILASE"/>
    <property type="match status" value="1"/>
</dbReference>
<accession>A0A3B0PFT1</accession>
<dbReference type="Gene3D" id="3.40.50.200">
    <property type="entry name" value="Peptidase S8/S53 domain"/>
    <property type="match status" value="1"/>
</dbReference>
<gene>
    <name evidence="3" type="ORF">NCTC10135_00880</name>
</gene>
<feature type="domain" description="Peptidase S8/S53" evidence="2">
    <location>
        <begin position="6"/>
        <end position="100"/>
    </location>
</feature>
<organism evidence="3 4">
    <name type="scientific">Metamycoplasma alkalescens</name>
    <dbReference type="NCBI Taxonomy" id="45363"/>
    <lineage>
        <taxon>Bacteria</taxon>
        <taxon>Bacillati</taxon>
        <taxon>Mycoplasmatota</taxon>
        <taxon>Mycoplasmoidales</taxon>
        <taxon>Metamycoplasmataceae</taxon>
        <taxon>Metamycoplasma</taxon>
    </lineage>
</organism>
<evidence type="ECO:0000256" key="1">
    <source>
        <dbReference type="PROSITE-ProRule" id="PRU01240"/>
    </source>
</evidence>
<proteinExistence type="inferred from homology"/>
<dbReference type="KEGG" id="mala:NCTC10135_00880"/>
<sequence length="100" mass="11104">MDKIQFENDVIFVVAGTNNKNENKKNLKKIGSPADSINSLVVNSVDFKNNPANYTRIGEVLSFFIKPDVSYYGGTEEKGIKVFKPMGETFSFGTSFAAPW</sequence>
<protein>
    <recommendedName>
        <fullName evidence="2">Peptidase S8/S53 domain-containing protein</fullName>
    </recommendedName>
</protein>
<name>A0A3B0PFT1_9BACT</name>
<dbReference type="GO" id="GO:0004252">
    <property type="term" value="F:serine-type endopeptidase activity"/>
    <property type="evidence" value="ECO:0007669"/>
    <property type="project" value="InterPro"/>
</dbReference>
<dbReference type="AlphaFoldDB" id="A0A3B0PFT1"/>
<dbReference type="InterPro" id="IPR036852">
    <property type="entry name" value="Peptidase_S8/S53_dom_sf"/>
</dbReference>
<dbReference type="InterPro" id="IPR000209">
    <property type="entry name" value="Peptidase_S8/S53_dom"/>
</dbReference>
<dbReference type="SUPFAM" id="SSF52743">
    <property type="entry name" value="Subtilisin-like"/>
    <property type="match status" value="1"/>
</dbReference>
<evidence type="ECO:0000313" key="4">
    <source>
        <dbReference type="Proteomes" id="UP000259864"/>
    </source>
</evidence>
<dbReference type="Proteomes" id="UP000259864">
    <property type="component" value="Chromosome 1"/>
</dbReference>
<feature type="non-terminal residue" evidence="3">
    <location>
        <position position="100"/>
    </location>
</feature>
<comment type="similarity">
    <text evidence="1">Belongs to the peptidase S8 family.</text>
</comment>